<evidence type="ECO:0000259" key="2">
    <source>
        <dbReference type="PROSITE" id="PS50110"/>
    </source>
</evidence>
<evidence type="ECO:0000313" key="3">
    <source>
        <dbReference type="EMBL" id="QEE25834.1"/>
    </source>
</evidence>
<feature type="modified residue" description="4-aspartylphosphate" evidence="1">
    <location>
        <position position="68"/>
    </location>
</feature>
<dbReference type="InterPro" id="IPR052893">
    <property type="entry name" value="TCS_response_regulator"/>
</dbReference>
<dbReference type="EMBL" id="FOSR01000010">
    <property type="protein sequence ID" value="SFK98780.1"/>
    <property type="molecule type" value="Genomic_DNA"/>
</dbReference>
<dbReference type="AlphaFoldDB" id="A0A1I4E184"/>
<reference evidence="5" key="1">
    <citation type="submission" date="2016-10" db="EMBL/GenBank/DDBJ databases">
        <authorList>
            <person name="Varghese N."/>
            <person name="Submissions S."/>
        </authorList>
    </citation>
    <scope>NUCLEOTIDE SEQUENCE [LARGE SCALE GENOMIC DNA]</scope>
    <source>
        <strain evidence="5">MO64</strain>
    </source>
</reference>
<dbReference type="SMART" id="SM00448">
    <property type="entry name" value="REC"/>
    <property type="match status" value="1"/>
</dbReference>
<protein>
    <submittedName>
        <fullName evidence="3 4">Response regulator</fullName>
    </submittedName>
</protein>
<dbReference type="InterPro" id="IPR001789">
    <property type="entry name" value="Sig_transdc_resp-reg_receiver"/>
</dbReference>
<keyword evidence="5" id="KW-1185">Reference proteome</keyword>
<dbReference type="SUPFAM" id="SSF52172">
    <property type="entry name" value="CheY-like"/>
    <property type="match status" value="1"/>
</dbReference>
<evidence type="ECO:0000313" key="6">
    <source>
        <dbReference type="Proteomes" id="UP000321807"/>
    </source>
</evidence>
<keyword evidence="1" id="KW-0597">Phosphoprotein</keyword>
<sequence length="148" mass="16611">MKQAFLRPILLVEDSLADAEMAMDALREANLANPVVHVEDGVDCLDWLYARGAFDGRGSGDPAVVLLDIKMPRMDGLEVLTHMRQDERFRRVPVVILSSSREERDLARSWDLGANAYVIKPVDVAQFFDAVRTLGQFWAVLNQSPEPD</sequence>
<dbReference type="Gene3D" id="3.40.50.2300">
    <property type="match status" value="1"/>
</dbReference>
<dbReference type="EMBL" id="CP042807">
    <property type="protein sequence ID" value="QEE25834.1"/>
    <property type="molecule type" value="Genomic_DNA"/>
</dbReference>
<dbReference type="Pfam" id="PF00072">
    <property type="entry name" value="Response_reg"/>
    <property type="match status" value="1"/>
</dbReference>
<proteinExistence type="predicted"/>
<reference evidence="4" key="2">
    <citation type="submission" date="2016-10" db="EMBL/GenBank/DDBJ databases">
        <authorList>
            <person name="de Groot N.N."/>
        </authorList>
    </citation>
    <scope>NUCLEOTIDE SEQUENCE [LARGE SCALE GENOMIC DNA]</scope>
    <source>
        <strain evidence="4">MO64</strain>
    </source>
</reference>
<dbReference type="PROSITE" id="PS50110">
    <property type="entry name" value="RESPONSE_REGULATORY"/>
    <property type="match status" value="1"/>
</dbReference>
<dbReference type="KEGG" id="rgl:CS053_15950"/>
<evidence type="ECO:0000313" key="4">
    <source>
        <dbReference type="EMBL" id="SFK98780.1"/>
    </source>
</evidence>
<dbReference type="Proteomes" id="UP000321807">
    <property type="component" value="Chromosome"/>
</dbReference>
<evidence type="ECO:0000313" key="5">
    <source>
        <dbReference type="Proteomes" id="UP000198725"/>
    </source>
</evidence>
<dbReference type="InterPro" id="IPR011006">
    <property type="entry name" value="CheY-like_superfamily"/>
</dbReference>
<reference evidence="3 6" key="3">
    <citation type="submission" date="2019-08" db="EMBL/GenBank/DDBJ databases">
        <title>Complete genome sequence of Rhodanobacter glycinis strain T01E-68 isolated from tomato root.</title>
        <authorList>
            <person name="Weon H.-Y."/>
            <person name="Lee S.A."/>
        </authorList>
    </citation>
    <scope>NUCLEOTIDE SEQUENCE [LARGE SCALE GENOMIC DNA]</scope>
    <source>
        <strain evidence="3 6">T01E-68</strain>
    </source>
</reference>
<dbReference type="Proteomes" id="UP000198725">
    <property type="component" value="Unassembled WGS sequence"/>
</dbReference>
<feature type="domain" description="Response regulatory" evidence="2">
    <location>
        <begin position="8"/>
        <end position="135"/>
    </location>
</feature>
<dbReference type="PANTHER" id="PTHR44520:SF1">
    <property type="entry name" value="TWO-COMPONENT SYSTEM REGULATORY PROTEIN"/>
    <property type="match status" value="1"/>
</dbReference>
<accession>A0A1I4E184</accession>
<dbReference type="RefSeq" id="WP_092704243.1">
    <property type="nucleotide sequence ID" value="NZ_CP042807.1"/>
</dbReference>
<gene>
    <name evidence="3" type="ORF">CS053_15950</name>
    <name evidence="4" type="ORF">SAMN05192579_110117</name>
</gene>
<evidence type="ECO:0000256" key="1">
    <source>
        <dbReference type="PROSITE-ProRule" id="PRU00169"/>
    </source>
</evidence>
<name>A0A1I4E184_9GAMM</name>
<dbReference type="CDD" id="cd17557">
    <property type="entry name" value="REC_Rcp-like"/>
    <property type="match status" value="1"/>
</dbReference>
<organism evidence="4 5">
    <name type="scientific">Rhodanobacter glycinis</name>
    <dbReference type="NCBI Taxonomy" id="582702"/>
    <lineage>
        <taxon>Bacteria</taxon>
        <taxon>Pseudomonadati</taxon>
        <taxon>Pseudomonadota</taxon>
        <taxon>Gammaproteobacteria</taxon>
        <taxon>Lysobacterales</taxon>
        <taxon>Rhodanobacteraceae</taxon>
        <taxon>Rhodanobacter</taxon>
    </lineage>
</organism>
<dbReference type="GO" id="GO:0000160">
    <property type="term" value="P:phosphorelay signal transduction system"/>
    <property type="evidence" value="ECO:0007669"/>
    <property type="project" value="InterPro"/>
</dbReference>
<dbReference type="PANTHER" id="PTHR44520">
    <property type="entry name" value="RESPONSE REGULATOR RCP1-RELATED"/>
    <property type="match status" value="1"/>
</dbReference>